<organism evidence="3 4">
    <name type="scientific">Jannaschia seosinensis</name>
    <dbReference type="NCBI Taxonomy" id="313367"/>
    <lineage>
        <taxon>Bacteria</taxon>
        <taxon>Pseudomonadati</taxon>
        <taxon>Pseudomonadota</taxon>
        <taxon>Alphaproteobacteria</taxon>
        <taxon>Rhodobacterales</taxon>
        <taxon>Roseobacteraceae</taxon>
        <taxon>Jannaschia</taxon>
    </lineage>
</organism>
<dbReference type="OrthoDB" id="272985at2"/>
<dbReference type="Pfam" id="PF19798">
    <property type="entry name" value="Sulfotransfer_5"/>
    <property type="match status" value="1"/>
</dbReference>
<sequence>MRIVAWSGPRNLSTAMMYAFGNRPDCDVMDEPFYAAYLAATGLDHPMRDAILAAQPTDPAEVGRLCSREGSRHVYQKHMAHHMAPGFPLGWAEGAVHVHLIRHPARVIASYGAKREAATEADLGFGAQAALYDRFGGVVLDTADLRDDPPGMLAKLCAAIGLPFDPAMLSWPAGGHASDGVWASHWYGSVHRSTGFAGPEGPLPQGARPDLLRATLPFYEALKSRALEPSAQSAS</sequence>
<evidence type="ECO:0008006" key="5">
    <source>
        <dbReference type="Google" id="ProtNLM"/>
    </source>
</evidence>
<dbReference type="EMBL" id="CYPR01000228">
    <property type="protein sequence ID" value="CUH40747.1"/>
    <property type="molecule type" value="Genomic_DNA"/>
</dbReference>
<dbReference type="PANTHER" id="PTHR42743">
    <property type="entry name" value="AMINO-ACID AMINOTRANSFERASE"/>
    <property type="match status" value="1"/>
</dbReference>
<proteinExistence type="inferred from homology"/>
<dbReference type="GO" id="GO:0009082">
    <property type="term" value="P:branched-chain amino acid biosynthetic process"/>
    <property type="evidence" value="ECO:0007669"/>
    <property type="project" value="UniProtKB-KW"/>
</dbReference>
<dbReference type="Gene3D" id="3.40.50.300">
    <property type="entry name" value="P-loop containing nucleotide triphosphate hydrolases"/>
    <property type="match status" value="1"/>
</dbReference>
<dbReference type="PANTHER" id="PTHR42743:SF11">
    <property type="entry name" value="AMINODEOXYCHORISMATE LYASE"/>
    <property type="match status" value="1"/>
</dbReference>
<protein>
    <recommendedName>
        <fullName evidence="5">Branched-chain amino acid aminotransferase</fullName>
    </recommendedName>
</protein>
<evidence type="ECO:0000256" key="2">
    <source>
        <dbReference type="ARBA" id="ARBA00023304"/>
    </source>
</evidence>
<dbReference type="AlphaFoldDB" id="A0A0M7BD70"/>
<dbReference type="SUPFAM" id="SSF52540">
    <property type="entry name" value="P-loop containing nucleoside triphosphate hydrolases"/>
    <property type="match status" value="1"/>
</dbReference>
<keyword evidence="4" id="KW-1185">Reference proteome</keyword>
<gene>
    <name evidence="3" type="ORF">JSE7799_03482</name>
</gene>
<keyword evidence="2" id="KW-0100">Branched-chain amino acid biosynthesis</keyword>
<dbReference type="InterPro" id="IPR027417">
    <property type="entry name" value="P-loop_NTPase"/>
</dbReference>
<comment type="similarity">
    <text evidence="1">Belongs to the class-IV pyridoxal-phosphate-dependent aminotransferase family.</text>
</comment>
<evidence type="ECO:0000313" key="3">
    <source>
        <dbReference type="EMBL" id="CUH40747.1"/>
    </source>
</evidence>
<name>A0A0M7BD70_9RHOB</name>
<evidence type="ECO:0000256" key="1">
    <source>
        <dbReference type="ARBA" id="ARBA00009320"/>
    </source>
</evidence>
<dbReference type="Proteomes" id="UP000049455">
    <property type="component" value="Unassembled WGS sequence"/>
</dbReference>
<evidence type="ECO:0000313" key="4">
    <source>
        <dbReference type="Proteomes" id="UP000049455"/>
    </source>
</evidence>
<reference evidence="3 4" key="1">
    <citation type="submission" date="2015-09" db="EMBL/GenBank/DDBJ databases">
        <authorList>
            <person name="Jackson K.R."/>
            <person name="Lunt B.L."/>
            <person name="Fisher J.N.B."/>
            <person name="Gardner A.V."/>
            <person name="Bailey M.E."/>
            <person name="Deus L.M."/>
            <person name="Earl A.S."/>
            <person name="Gibby P.D."/>
            <person name="Hartmann K.A."/>
            <person name="Liu J.E."/>
            <person name="Manci A.M."/>
            <person name="Nielsen D.A."/>
            <person name="Solomon M.B."/>
            <person name="Breakwell D.P."/>
            <person name="Burnett S.H."/>
            <person name="Grose J.H."/>
        </authorList>
    </citation>
    <scope>NUCLEOTIDE SEQUENCE [LARGE SCALE GENOMIC DNA]</scope>
    <source>
        <strain evidence="3 4">CECT 7799</strain>
    </source>
</reference>
<keyword evidence="2" id="KW-0028">Amino-acid biosynthesis</keyword>
<accession>A0A0M7BD70</accession>
<dbReference type="STRING" id="313367.JSE7799_03482"/>
<dbReference type="InterPro" id="IPR050571">
    <property type="entry name" value="Class-IV_PLP-Dep_Aminotrnsfr"/>
</dbReference>
<dbReference type="RefSeq" id="WP_055664741.1">
    <property type="nucleotide sequence ID" value="NZ_CYPR01000228.1"/>
</dbReference>